<proteinExistence type="predicted"/>
<evidence type="ECO:0000259" key="12">
    <source>
        <dbReference type="PROSITE" id="PS51233"/>
    </source>
</evidence>
<dbReference type="Gene3D" id="2.10.70.10">
    <property type="entry name" value="Complement Module, domain 1"/>
    <property type="match status" value="1"/>
</dbReference>
<dbReference type="PROSITE" id="PS50923">
    <property type="entry name" value="SUSHI"/>
    <property type="match status" value="1"/>
</dbReference>
<dbReference type="Pfam" id="PF03782">
    <property type="entry name" value="AMOP"/>
    <property type="match status" value="1"/>
</dbReference>
<dbReference type="Gene3D" id="2.60.40.10">
    <property type="entry name" value="Immunoglobulins"/>
    <property type="match status" value="1"/>
</dbReference>
<dbReference type="SUPFAM" id="SSF57535">
    <property type="entry name" value="Complement control module/SCR domain"/>
    <property type="match status" value="1"/>
</dbReference>
<evidence type="ECO:0000256" key="4">
    <source>
        <dbReference type="ARBA" id="ARBA00023136"/>
    </source>
</evidence>
<dbReference type="SMART" id="SM00539">
    <property type="entry name" value="NIDO"/>
    <property type="match status" value="1"/>
</dbReference>
<dbReference type="Pfam" id="PF00084">
    <property type="entry name" value="Sushi"/>
    <property type="match status" value="1"/>
</dbReference>
<evidence type="ECO:0000256" key="5">
    <source>
        <dbReference type="ARBA" id="ARBA00023157"/>
    </source>
</evidence>
<dbReference type="OrthoDB" id="6475625at2759"/>
<dbReference type="InterPro" id="IPR051495">
    <property type="entry name" value="Epithelial_Barrier/Signaling"/>
</dbReference>
<dbReference type="InterPro" id="IPR005533">
    <property type="entry name" value="AMOP_dom"/>
</dbReference>
<comment type="caution">
    <text evidence="6">Lacks conserved residue(s) required for the propagation of feature annotation.</text>
</comment>
<dbReference type="InterPro" id="IPR056619">
    <property type="entry name" value="C8-3_MUC4"/>
</dbReference>
<keyword evidence="8" id="KW-0732">Signal</keyword>
<keyword evidence="13" id="KW-1185">Reference proteome</keyword>
<dbReference type="Pfam" id="PF00094">
    <property type="entry name" value="VWD"/>
    <property type="match status" value="1"/>
</dbReference>
<evidence type="ECO:0000313" key="14">
    <source>
        <dbReference type="RefSeq" id="XP_022323646.1"/>
    </source>
</evidence>
<keyword evidence="2 7" id="KW-0812">Transmembrane</keyword>
<evidence type="ECO:0000256" key="1">
    <source>
        <dbReference type="ARBA" id="ARBA00004370"/>
    </source>
</evidence>
<feature type="transmembrane region" description="Helical" evidence="7">
    <location>
        <begin position="1199"/>
        <end position="1223"/>
    </location>
</feature>
<keyword evidence="3 7" id="KW-1133">Transmembrane helix</keyword>
<evidence type="ECO:0000256" key="8">
    <source>
        <dbReference type="SAM" id="SignalP"/>
    </source>
</evidence>
<dbReference type="KEGG" id="cvn:111124766"/>
<dbReference type="GO" id="GO:0016020">
    <property type="term" value="C:membrane"/>
    <property type="evidence" value="ECO:0007669"/>
    <property type="project" value="UniProtKB-SubCell"/>
</dbReference>
<name>A0A8B8D9R0_CRAVI</name>
<evidence type="ECO:0000313" key="13">
    <source>
        <dbReference type="Proteomes" id="UP000694844"/>
    </source>
</evidence>
<dbReference type="SMART" id="SM00032">
    <property type="entry name" value="CCP"/>
    <property type="match status" value="1"/>
</dbReference>
<reference evidence="14" key="1">
    <citation type="submission" date="2025-08" db="UniProtKB">
        <authorList>
            <consortium name="RefSeq"/>
        </authorList>
    </citation>
    <scope>IDENTIFICATION</scope>
    <source>
        <tissue evidence="14">Whole sample</tissue>
    </source>
</reference>
<evidence type="ECO:0000259" key="9">
    <source>
        <dbReference type="PROSITE" id="PS50856"/>
    </source>
</evidence>
<dbReference type="PROSITE" id="PS50856">
    <property type="entry name" value="AMOP"/>
    <property type="match status" value="1"/>
</dbReference>
<keyword evidence="5" id="KW-1015">Disulfide bond</keyword>
<feature type="chain" id="PRO_5034837245" evidence="8">
    <location>
        <begin position="16"/>
        <end position="1251"/>
    </location>
</feature>
<dbReference type="AlphaFoldDB" id="A0A8B8D9R0"/>
<dbReference type="Proteomes" id="UP000694844">
    <property type="component" value="Chromosome 3"/>
</dbReference>
<evidence type="ECO:0000259" key="11">
    <source>
        <dbReference type="PROSITE" id="PS51220"/>
    </source>
</evidence>
<comment type="subcellular location">
    <subcellularLocation>
        <location evidence="1">Membrane</location>
    </subcellularLocation>
</comment>
<organism evidence="13 14">
    <name type="scientific">Crassostrea virginica</name>
    <name type="common">Eastern oyster</name>
    <dbReference type="NCBI Taxonomy" id="6565"/>
    <lineage>
        <taxon>Eukaryota</taxon>
        <taxon>Metazoa</taxon>
        <taxon>Spiralia</taxon>
        <taxon>Lophotrochozoa</taxon>
        <taxon>Mollusca</taxon>
        <taxon>Bivalvia</taxon>
        <taxon>Autobranchia</taxon>
        <taxon>Pteriomorphia</taxon>
        <taxon>Ostreida</taxon>
        <taxon>Ostreoidea</taxon>
        <taxon>Ostreidae</taxon>
        <taxon>Crassostrea</taxon>
    </lineage>
</organism>
<gene>
    <name evidence="14" type="primary">LOC111124766</name>
</gene>
<dbReference type="Pfam" id="PF06119">
    <property type="entry name" value="NIDO"/>
    <property type="match status" value="1"/>
</dbReference>
<accession>A0A8B8D9R0</accession>
<feature type="domain" description="VWFD" evidence="12">
    <location>
        <begin position="627"/>
        <end position="829"/>
    </location>
</feature>
<dbReference type="InterPro" id="IPR003886">
    <property type="entry name" value="NIDO_dom"/>
</dbReference>
<dbReference type="SMART" id="SM00216">
    <property type="entry name" value="VWD"/>
    <property type="match status" value="1"/>
</dbReference>
<evidence type="ECO:0000256" key="2">
    <source>
        <dbReference type="ARBA" id="ARBA00022692"/>
    </source>
</evidence>
<dbReference type="InterPro" id="IPR001846">
    <property type="entry name" value="VWF_type-D"/>
</dbReference>
<sequence length="1251" mass="140136">MQVLYFVLCFVAVLGVKLDDFYSYGSQNGDTAMSKNDDGSSPTIPISSLFPFFNHQHSTLTVNTNGIISFLQPVSTFTPDPFPIANDARMIAPFWADIDTTQGGTVWYRETTDKQLLDRVTDEVRTYFPKFMKFRATWIFIATWDHVAFYGCNYVGCSKTNTFQAVLITNGQHSFTIYNYEDIQWTTGTASSGNATTGLGGKPAQVGFNAGDGIISYTVNASRTPDIVNVDEYSNVNIPGKFVFRIDSSDISDGGCNTKGNLTISPRYGPMLGGQYVLISGPCVDTESDIKASFSGFPEQKCYRKSEFSMSCVTPMFNRTGDITVTVEIENNQEEKRVFRGIYTILNPAESKHKVYRRNPQEWYPGRHQINWDIDIAELQEADTVDIHLFSLMRDKNDQLTWEKEIIDEGKQTSLGSAKVYVPRVGSAMAIRVTPLTKTSDDSSERGIWSDIFSLAENPDRAFSLCKDWLTNEAKMPSLPFDDVQPCPCTVDQALLDVVRFQPDPDCNMFNKNSSETCLYRRNATHCIRLTKAGPYGIDNLCCYDLENKLIDSRQAEGGFLQRYHYLGEDGTIPYLTNFYYDVLPYLHCCRYKKNSVQKNDANTEDVCYKFFEYRKPSSCVNYDPPRPARTSGDPHISTLDGYSYTFNGVGEFVYLKTIDESFQSHIRFEQFQKETGDLVDASVCTAFASRHFNSSGIIEVRLNSIRTADILIDGELLDFDESNSYQFPGVSVVQFSTNQPSKREFIVSFTEIGIAFKAEASPTVLNILPVVGNKSLAGRLRGLLGDFDSMPHNDLRTPSEEILLPNSTAERIYDDFGVLWRINERETLFTYEAGKSYQEYQLLAFRPAFLISSNIPPEVEQLCGEDQECMFDFIQTGSAEFATETLQFSTVYNTSVEASYEITVCEDLPSVEGGFWKAADTQEGSNATLQCSHGYEMMGESTQIYCINGSWSDSDNVRCALPAKEETTNITYSNKTTTIALPAKEETTNITYNNETTTIALPAKDETTNITYRKETTTKALPAKEETTNITYNNETTTIALPAKEETTNITYRKETTTIALPAKEETTNITYSKETTTIALPAKEETTNITYNNETTTIALPAKEETTNITYSTETTTIALPAKEETTNITYNNETTTIALPAKDETTNITYNNETTTIALPAKEETTNITYCNETTTIALSGKSGVQSEESSGNQNVVIVCVVVLVLFLLVITGIVLFRFLKIRKKELDQLPVIDLKPSFLSGYTVYDY</sequence>
<feature type="domain" description="AMOP" evidence="9">
    <location>
        <begin position="458"/>
        <end position="615"/>
    </location>
</feature>
<dbReference type="GeneID" id="111124766"/>
<keyword evidence="6" id="KW-0768">Sushi</keyword>
<dbReference type="GO" id="GO:0007160">
    <property type="term" value="P:cell-matrix adhesion"/>
    <property type="evidence" value="ECO:0007669"/>
    <property type="project" value="InterPro"/>
</dbReference>
<dbReference type="PROSITE" id="PS51220">
    <property type="entry name" value="NIDO"/>
    <property type="match status" value="1"/>
</dbReference>
<dbReference type="InterPro" id="IPR013783">
    <property type="entry name" value="Ig-like_fold"/>
</dbReference>
<dbReference type="CDD" id="cd00033">
    <property type="entry name" value="CCP"/>
    <property type="match status" value="1"/>
</dbReference>
<feature type="domain" description="NIDO" evidence="11">
    <location>
        <begin position="93"/>
        <end position="249"/>
    </location>
</feature>
<dbReference type="CDD" id="cd00102">
    <property type="entry name" value="IPT"/>
    <property type="match status" value="1"/>
</dbReference>
<dbReference type="SUPFAM" id="SSF81296">
    <property type="entry name" value="E set domains"/>
    <property type="match status" value="1"/>
</dbReference>
<evidence type="ECO:0000259" key="10">
    <source>
        <dbReference type="PROSITE" id="PS50923"/>
    </source>
</evidence>
<dbReference type="InterPro" id="IPR000436">
    <property type="entry name" value="Sushi_SCR_CCP_dom"/>
</dbReference>
<dbReference type="SMART" id="SM00723">
    <property type="entry name" value="AMOP"/>
    <property type="match status" value="1"/>
</dbReference>
<dbReference type="PANTHER" id="PTHR13802">
    <property type="entry name" value="MUCIN 4-RELATED"/>
    <property type="match status" value="1"/>
</dbReference>
<protein>
    <submittedName>
        <fullName evidence="14">Protein mesh-like isoform X1</fullName>
    </submittedName>
</protein>
<evidence type="ECO:0000256" key="6">
    <source>
        <dbReference type="PROSITE-ProRule" id="PRU00302"/>
    </source>
</evidence>
<dbReference type="InterPro" id="IPR014756">
    <property type="entry name" value="Ig_E-set"/>
</dbReference>
<dbReference type="Pfam" id="PF23263">
    <property type="entry name" value="C8-3_MUC4"/>
    <property type="match status" value="1"/>
</dbReference>
<dbReference type="PANTHER" id="PTHR13802:SF59">
    <property type="entry name" value="SUSHI DOMAIN-CONTAINING PROTEIN 2"/>
    <property type="match status" value="1"/>
</dbReference>
<feature type="signal peptide" evidence="8">
    <location>
        <begin position="1"/>
        <end position="15"/>
    </location>
</feature>
<evidence type="ECO:0000256" key="3">
    <source>
        <dbReference type="ARBA" id="ARBA00022989"/>
    </source>
</evidence>
<keyword evidence="4 7" id="KW-0472">Membrane</keyword>
<dbReference type="InterPro" id="IPR035976">
    <property type="entry name" value="Sushi/SCR/CCP_sf"/>
</dbReference>
<feature type="domain" description="Sushi" evidence="10">
    <location>
        <begin position="904"/>
        <end position="962"/>
    </location>
</feature>
<evidence type="ECO:0000256" key="7">
    <source>
        <dbReference type="SAM" id="Phobius"/>
    </source>
</evidence>
<dbReference type="RefSeq" id="XP_022323646.1">
    <property type="nucleotide sequence ID" value="XM_022467938.1"/>
</dbReference>
<dbReference type="PROSITE" id="PS51233">
    <property type="entry name" value="VWFD"/>
    <property type="match status" value="1"/>
</dbReference>